<organism evidence="2">
    <name type="scientific">Microbacterium sp. A8/3-1</name>
    <dbReference type="NCBI Taxonomy" id="3160749"/>
    <lineage>
        <taxon>Bacteria</taxon>
        <taxon>Bacillati</taxon>
        <taxon>Actinomycetota</taxon>
        <taxon>Actinomycetes</taxon>
        <taxon>Micrococcales</taxon>
        <taxon>Microbacteriaceae</taxon>
        <taxon>Microbacterium</taxon>
    </lineage>
</organism>
<name>A0AAU7W3D6_9MICO</name>
<keyword evidence="1" id="KW-1133">Transmembrane helix</keyword>
<proteinExistence type="predicted"/>
<feature type="transmembrane region" description="Helical" evidence="1">
    <location>
        <begin position="12"/>
        <end position="30"/>
    </location>
</feature>
<keyword evidence="1" id="KW-0812">Transmembrane</keyword>
<protein>
    <submittedName>
        <fullName evidence="2">Uncharacterized protein</fullName>
    </submittedName>
</protein>
<dbReference type="AlphaFoldDB" id="A0AAU7W3D6"/>
<reference evidence="2" key="1">
    <citation type="submission" date="2024-06" db="EMBL/GenBank/DDBJ databases">
        <title>Draft genome sequence of Microbacterium sp. strain A8/3-1, isolated from Oxytropis tragacanthoides Fisch. ex DC. Root nodules in the Altai region of Russia.</title>
        <authorList>
            <person name="Sazanova A."/>
            <person name="Guro P."/>
            <person name="Kuznetsova I."/>
            <person name="Belimov A."/>
            <person name="Safronova V."/>
        </authorList>
    </citation>
    <scope>NUCLEOTIDE SEQUENCE</scope>
    <source>
        <strain evidence="2">A8/3-1</strain>
    </source>
</reference>
<gene>
    <name evidence="2" type="ORF">ABS642_07760</name>
</gene>
<dbReference type="RefSeq" id="WP_350352873.1">
    <property type="nucleotide sequence ID" value="NZ_CP158357.1"/>
</dbReference>
<dbReference type="EMBL" id="CP158357">
    <property type="protein sequence ID" value="XBX79968.1"/>
    <property type="molecule type" value="Genomic_DNA"/>
</dbReference>
<accession>A0AAU7W3D6</accession>
<evidence type="ECO:0000313" key="2">
    <source>
        <dbReference type="EMBL" id="XBX79968.1"/>
    </source>
</evidence>
<feature type="transmembrane region" description="Helical" evidence="1">
    <location>
        <begin position="45"/>
        <end position="66"/>
    </location>
</feature>
<keyword evidence="1" id="KW-0472">Membrane</keyword>
<sequence length="81" mass="8857">MDTTPTRRGRVFFIAAGVVLVAAFLGWIVLRRQDAWPAALELDSVLGWIAHGLALLALPAGAWLIAKGTFRERERAVDSID</sequence>
<evidence type="ECO:0000256" key="1">
    <source>
        <dbReference type="SAM" id="Phobius"/>
    </source>
</evidence>